<protein>
    <submittedName>
        <fullName evidence="2">Chemosensory protein 14</fullName>
    </submittedName>
</protein>
<feature type="signal peptide" evidence="1">
    <location>
        <begin position="1"/>
        <end position="18"/>
    </location>
</feature>
<reference evidence="2" key="1">
    <citation type="submission" date="2015-07" db="EMBL/GenBank/DDBJ databases">
        <title>Transcriptome analysis of odorant reception genes in the tea geometrid, Ectropis obliqua.</title>
        <authorList>
            <person name="Chen Z."/>
            <person name="Ma L."/>
            <person name="Li Z."/>
        </authorList>
    </citation>
    <scope>NUCLEOTIDE SEQUENCE</scope>
</reference>
<organism evidence="2">
    <name type="scientific">Ectropis obliqua</name>
    <name type="common">Tea geometrid moth</name>
    <dbReference type="NCBI Taxonomy" id="248899"/>
    <lineage>
        <taxon>Eukaryota</taxon>
        <taxon>Metazoa</taxon>
        <taxon>Ecdysozoa</taxon>
        <taxon>Arthropoda</taxon>
        <taxon>Hexapoda</taxon>
        <taxon>Insecta</taxon>
        <taxon>Pterygota</taxon>
        <taxon>Neoptera</taxon>
        <taxon>Endopterygota</taxon>
        <taxon>Lepidoptera</taxon>
        <taxon>Glossata</taxon>
        <taxon>Ditrysia</taxon>
        <taxon>Geometroidea</taxon>
        <taxon>Geometridae</taxon>
        <taxon>Ennominae</taxon>
        <taxon>Ectropis</taxon>
    </lineage>
</organism>
<dbReference type="SUPFAM" id="SSF100910">
    <property type="entry name" value="Chemosensory protein Csp2"/>
    <property type="match status" value="1"/>
</dbReference>
<dbReference type="PANTHER" id="PTHR11257">
    <property type="entry name" value="CHEMOSENSORY PROTEIN-RELATED"/>
    <property type="match status" value="1"/>
</dbReference>
<feature type="chain" id="PRO_5012566419" evidence="1">
    <location>
        <begin position="19"/>
        <end position="107"/>
    </location>
</feature>
<sequence length="107" mass="11971">MQIKYATILSALIAVCIAQSQRPQVSDTALEDALNDKRFIQRQLKCALGEAPCDPIGKRLKTLAPLVLRGACPQCSPQETKQIQKTLSYVQRNFPQQWAKIVRQYAG</sequence>
<dbReference type="InterPro" id="IPR036682">
    <property type="entry name" value="OS_D_A10/PebIII_sf"/>
</dbReference>
<dbReference type="EMBL" id="KT282982">
    <property type="protein sequence ID" value="ALS03839.1"/>
    <property type="molecule type" value="mRNA"/>
</dbReference>
<dbReference type="AlphaFoldDB" id="A0A1L2BLD0"/>
<evidence type="ECO:0000256" key="1">
    <source>
        <dbReference type="SAM" id="SignalP"/>
    </source>
</evidence>
<dbReference type="PANTHER" id="PTHR11257:SF11">
    <property type="entry name" value="CHEMOSENSORY PROTEIN 17"/>
    <property type="match status" value="1"/>
</dbReference>
<proteinExistence type="evidence at transcript level"/>
<evidence type="ECO:0000313" key="2">
    <source>
        <dbReference type="EMBL" id="ALS03839.1"/>
    </source>
</evidence>
<accession>A0A1L2BLD0</accession>
<dbReference type="Pfam" id="PF03392">
    <property type="entry name" value="OS-D"/>
    <property type="match status" value="1"/>
</dbReference>
<dbReference type="Gene3D" id="1.10.2080.10">
    <property type="entry name" value="Insect odorant-binding protein A10/Ejaculatory bulb-specific protein 3"/>
    <property type="match status" value="1"/>
</dbReference>
<dbReference type="InterPro" id="IPR005055">
    <property type="entry name" value="A10/PebIII"/>
</dbReference>
<keyword evidence="1" id="KW-0732">Signal</keyword>
<name>A0A1L2BLD0_ECTOB</name>